<proteinExistence type="predicted"/>
<name>A0A1G7J5M9_9BRAD</name>
<gene>
    <name evidence="2" type="ORF">SAMN05216337_104759</name>
</gene>
<evidence type="ECO:0000256" key="1">
    <source>
        <dbReference type="SAM" id="Phobius"/>
    </source>
</evidence>
<keyword evidence="1" id="KW-1133">Transmembrane helix</keyword>
<sequence>MSDWIESGGHWARPRRLNGTSARYAGHVIVSLVLITLVLVAAMRIGQARDPDGRYANSPLKEWFDGLRSGKGPCCSDADGTAVSDVDWESKDGHYRVRLDGAWIDVPDEAVVTEPNRVGRAMVWPIPSYMGVTIRCFMPGSMT</sequence>
<evidence type="ECO:0000313" key="3">
    <source>
        <dbReference type="Proteomes" id="UP000199245"/>
    </source>
</evidence>
<reference evidence="2 3" key="1">
    <citation type="submission" date="2016-10" db="EMBL/GenBank/DDBJ databases">
        <authorList>
            <person name="de Groot N.N."/>
        </authorList>
    </citation>
    <scope>NUCLEOTIDE SEQUENCE [LARGE SCALE GENOMIC DNA]</scope>
    <source>
        <strain evidence="2 3">R5</strain>
    </source>
</reference>
<dbReference type="Proteomes" id="UP000199245">
    <property type="component" value="Unassembled WGS sequence"/>
</dbReference>
<dbReference type="RefSeq" id="WP_233443075.1">
    <property type="nucleotide sequence ID" value="NZ_FMZW01000047.1"/>
</dbReference>
<protein>
    <submittedName>
        <fullName evidence="2">Uncharacterized protein</fullName>
    </submittedName>
</protein>
<dbReference type="EMBL" id="FMZW01000047">
    <property type="protein sequence ID" value="SDF20196.1"/>
    <property type="molecule type" value="Genomic_DNA"/>
</dbReference>
<dbReference type="AlphaFoldDB" id="A0A1G7J5M9"/>
<feature type="transmembrane region" description="Helical" evidence="1">
    <location>
        <begin position="24"/>
        <end position="45"/>
    </location>
</feature>
<organism evidence="2 3">
    <name type="scientific">Bradyrhizobium brasilense</name>
    <dbReference type="NCBI Taxonomy" id="1419277"/>
    <lineage>
        <taxon>Bacteria</taxon>
        <taxon>Pseudomonadati</taxon>
        <taxon>Pseudomonadota</taxon>
        <taxon>Alphaproteobacteria</taxon>
        <taxon>Hyphomicrobiales</taxon>
        <taxon>Nitrobacteraceae</taxon>
        <taxon>Bradyrhizobium</taxon>
    </lineage>
</organism>
<accession>A0A1G7J5M9</accession>
<keyword evidence="1" id="KW-0472">Membrane</keyword>
<keyword evidence="1" id="KW-0812">Transmembrane</keyword>
<evidence type="ECO:0000313" key="2">
    <source>
        <dbReference type="EMBL" id="SDF20196.1"/>
    </source>
</evidence>